<comment type="caution">
    <text evidence="6">The sequence shown here is derived from an EMBL/GenBank/DDBJ whole genome shotgun (WGS) entry which is preliminary data.</text>
</comment>
<keyword evidence="9" id="KW-1185">Reference proteome</keyword>
<organism evidence="6 9">
    <name type="scientific">Didymodactylos carnosus</name>
    <dbReference type="NCBI Taxonomy" id="1234261"/>
    <lineage>
        <taxon>Eukaryota</taxon>
        <taxon>Metazoa</taxon>
        <taxon>Spiralia</taxon>
        <taxon>Gnathifera</taxon>
        <taxon>Rotifera</taxon>
        <taxon>Eurotatoria</taxon>
        <taxon>Bdelloidea</taxon>
        <taxon>Philodinida</taxon>
        <taxon>Philodinidae</taxon>
        <taxon>Didymodactylos</taxon>
    </lineage>
</organism>
<dbReference type="Proteomes" id="UP000663829">
    <property type="component" value="Unassembled WGS sequence"/>
</dbReference>
<dbReference type="SMART" id="SM00054">
    <property type="entry name" value="EFh"/>
    <property type="match status" value="3"/>
</dbReference>
<dbReference type="PROSITE" id="PS00018">
    <property type="entry name" value="EF_HAND_1"/>
    <property type="match status" value="2"/>
</dbReference>
<dbReference type="Gene3D" id="1.10.238.10">
    <property type="entry name" value="EF-hand"/>
    <property type="match status" value="1"/>
</dbReference>
<dbReference type="AlphaFoldDB" id="A0A815FYA9"/>
<keyword evidence="2" id="KW-0677">Repeat</keyword>
<dbReference type="EMBL" id="CAJNOQ010013923">
    <property type="protein sequence ID" value="CAF1331545.1"/>
    <property type="molecule type" value="Genomic_DNA"/>
</dbReference>
<feature type="domain" description="EF-hand" evidence="4">
    <location>
        <begin position="104"/>
        <end position="139"/>
    </location>
</feature>
<dbReference type="Pfam" id="PF13499">
    <property type="entry name" value="EF-hand_7"/>
    <property type="match status" value="2"/>
</dbReference>
<dbReference type="PROSITE" id="PS50222">
    <property type="entry name" value="EF_HAND_2"/>
    <property type="match status" value="3"/>
</dbReference>
<dbReference type="Proteomes" id="UP000681722">
    <property type="component" value="Unassembled WGS sequence"/>
</dbReference>
<dbReference type="Proteomes" id="UP000677228">
    <property type="component" value="Unassembled WGS sequence"/>
</dbReference>
<dbReference type="PRINTS" id="PR00450">
    <property type="entry name" value="RECOVERIN"/>
</dbReference>
<dbReference type="InterPro" id="IPR002048">
    <property type="entry name" value="EF_hand_dom"/>
</dbReference>
<evidence type="ECO:0000256" key="1">
    <source>
        <dbReference type="ARBA" id="ARBA00022723"/>
    </source>
</evidence>
<dbReference type="EMBL" id="CAJOBA010039017">
    <property type="protein sequence ID" value="CAF4070629.1"/>
    <property type="molecule type" value="Genomic_DNA"/>
</dbReference>
<gene>
    <name evidence="6" type="ORF">GPM918_LOCUS29975</name>
    <name evidence="5" type="ORF">OVA965_LOCUS26874</name>
    <name evidence="8" type="ORF">SRO942_LOCUS30576</name>
    <name evidence="7" type="ORF">TMI583_LOCUS27620</name>
</gene>
<dbReference type="PANTHER" id="PTHR23055">
    <property type="entry name" value="CALCIUM BINDING PROTEINS"/>
    <property type="match status" value="1"/>
</dbReference>
<reference evidence="6" key="1">
    <citation type="submission" date="2021-02" db="EMBL/GenBank/DDBJ databases">
        <authorList>
            <person name="Nowell W R."/>
        </authorList>
    </citation>
    <scope>NUCLEOTIDE SEQUENCE</scope>
</reference>
<dbReference type="InterPro" id="IPR011992">
    <property type="entry name" value="EF-hand-dom_pair"/>
</dbReference>
<dbReference type="EMBL" id="CAJNOK010017457">
    <property type="protein sequence ID" value="CAF1264228.1"/>
    <property type="molecule type" value="Genomic_DNA"/>
</dbReference>
<keyword evidence="3" id="KW-0106">Calcium</keyword>
<accession>A0A815FYA9</accession>
<dbReference type="Proteomes" id="UP000682733">
    <property type="component" value="Unassembled WGS sequence"/>
</dbReference>
<dbReference type="GO" id="GO:0005509">
    <property type="term" value="F:calcium ion binding"/>
    <property type="evidence" value="ECO:0007669"/>
    <property type="project" value="InterPro"/>
</dbReference>
<dbReference type="PANTHER" id="PTHR23055:SF69">
    <property type="entry name" value="NEURONAL CALCIUM SENSOR 2"/>
    <property type="match status" value="1"/>
</dbReference>
<dbReference type="CDD" id="cd00051">
    <property type="entry name" value="EFh"/>
    <property type="match status" value="2"/>
</dbReference>
<evidence type="ECO:0000313" key="7">
    <source>
        <dbReference type="EMBL" id="CAF4070629.1"/>
    </source>
</evidence>
<keyword evidence="1" id="KW-0479">Metal-binding</keyword>
<evidence type="ECO:0000256" key="2">
    <source>
        <dbReference type="ARBA" id="ARBA00022737"/>
    </source>
</evidence>
<proteinExistence type="predicted"/>
<feature type="domain" description="EF-hand" evidence="4">
    <location>
        <begin position="68"/>
        <end position="103"/>
    </location>
</feature>
<evidence type="ECO:0000313" key="5">
    <source>
        <dbReference type="EMBL" id="CAF1264228.1"/>
    </source>
</evidence>
<dbReference type="SUPFAM" id="SSF47473">
    <property type="entry name" value="EF-hand"/>
    <property type="match status" value="1"/>
</dbReference>
<evidence type="ECO:0000313" key="6">
    <source>
        <dbReference type="EMBL" id="CAF1331545.1"/>
    </source>
</evidence>
<feature type="domain" description="EF-hand" evidence="4">
    <location>
        <begin position="146"/>
        <end position="181"/>
    </location>
</feature>
<name>A0A815FYA9_9BILA</name>
<evidence type="ECO:0000313" key="9">
    <source>
        <dbReference type="Proteomes" id="UP000663829"/>
    </source>
</evidence>
<dbReference type="EMBL" id="CAJOBC010053428">
    <property type="protein sequence ID" value="CAF4185543.1"/>
    <property type="molecule type" value="Genomic_DNA"/>
</dbReference>
<protein>
    <recommendedName>
        <fullName evidence="4">EF-hand domain-containing protein</fullName>
    </recommendedName>
</protein>
<dbReference type="InterPro" id="IPR028846">
    <property type="entry name" value="Recoverin"/>
</dbReference>
<evidence type="ECO:0000259" key="4">
    <source>
        <dbReference type="PROSITE" id="PS50222"/>
    </source>
</evidence>
<sequence>MGNRSSQRKIEEDLAINDYRYLMKQTHLTPTIIQSWYREFLTVCPNGQLTKSQFTKFYKQLENSSTRDVEKIAENVFRAFDKDGNNLIDFTEFLIAYALTTIGDPTDKLEYTFSLFDKDHSETIEPQEMIEMFQILFSITGKQMISPENVTIDIFKMFDIDHNKKLSKSEFINGCLKNDQIRLVLSPFEPVWPLKDPKP</sequence>
<evidence type="ECO:0000313" key="8">
    <source>
        <dbReference type="EMBL" id="CAF4185543.1"/>
    </source>
</evidence>
<evidence type="ECO:0000256" key="3">
    <source>
        <dbReference type="ARBA" id="ARBA00022837"/>
    </source>
</evidence>
<dbReference type="OrthoDB" id="191686at2759"/>
<dbReference type="InterPro" id="IPR018247">
    <property type="entry name" value="EF_Hand_1_Ca_BS"/>
</dbReference>